<dbReference type="AlphaFoldDB" id="A0A139WRA6"/>
<dbReference type="RefSeq" id="WP_017748209.1">
    <property type="nucleotide sequence ID" value="NZ_KQ976373.1"/>
</dbReference>
<comment type="caution">
    <text evidence="1">The sequence shown here is derived from an EMBL/GenBank/DDBJ whole genome shotgun (WGS) entry which is preliminary data.</text>
</comment>
<organism evidence="1 2">
    <name type="scientific">Scytonema hofmannii PCC 7110</name>
    <dbReference type="NCBI Taxonomy" id="128403"/>
    <lineage>
        <taxon>Bacteria</taxon>
        <taxon>Bacillati</taxon>
        <taxon>Cyanobacteriota</taxon>
        <taxon>Cyanophyceae</taxon>
        <taxon>Nostocales</taxon>
        <taxon>Scytonemataceae</taxon>
        <taxon>Scytonema</taxon>
    </lineage>
</organism>
<proteinExistence type="predicted"/>
<keyword evidence="2" id="KW-1185">Reference proteome</keyword>
<dbReference type="EMBL" id="ANNX02000054">
    <property type="protein sequence ID" value="KYC34958.1"/>
    <property type="molecule type" value="Genomic_DNA"/>
</dbReference>
<accession>A0A139WRA6</accession>
<evidence type="ECO:0000313" key="2">
    <source>
        <dbReference type="Proteomes" id="UP000076925"/>
    </source>
</evidence>
<evidence type="ECO:0008006" key="3">
    <source>
        <dbReference type="Google" id="ProtNLM"/>
    </source>
</evidence>
<name>A0A139WRA6_9CYAN</name>
<reference evidence="1 2" key="1">
    <citation type="journal article" date="2013" name="Genome Biol. Evol.">
        <title>Genomes of Stigonematalean cyanobacteria (subsection V) and the evolution of oxygenic photosynthesis from prokaryotes to plastids.</title>
        <authorList>
            <person name="Dagan T."/>
            <person name="Roettger M."/>
            <person name="Stucken K."/>
            <person name="Landan G."/>
            <person name="Koch R."/>
            <person name="Major P."/>
            <person name="Gould S.B."/>
            <person name="Goremykin V.V."/>
            <person name="Rippka R."/>
            <person name="Tandeau de Marsac N."/>
            <person name="Gugger M."/>
            <person name="Lockhart P.J."/>
            <person name="Allen J.F."/>
            <person name="Brune I."/>
            <person name="Maus I."/>
            <person name="Puhler A."/>
            <person name="Martin W.F."/>
        </authorList>
    </citation>
    <scope>NUCLEOTIDE SEQUENCE [LARGE SCALE GENOMIC DNA]</scope>
    <source>
        <strain evidence="1 2">PCC 7110</strain>
    </source>
</reference>
<sequence length="73" mass="7439">MAKITISQLQTVDATSIQELTNSEIEATKGGLTAVVSPVINSKNLAILGQADTGSSTNTVGTNILQNLLGIVA</sequence>
<dbReference type="OrthoDB" id="521139at2"/>
<evidence type="ECO:0000313" key="1">
    <source>
        <dbReference type="EMBL" id="KYC34958.1"/>
    </source>
</evidence>
<gene>
    <name evidence="1" type="ORF">WA1_52025</name>
</gene>
<protein>
    <recommendedName>
        <fullName evidence="3">Bacteriocin</fullName>
    </recommendedName>
</protein>
<dbReference type="Proteomes" id="UP000076925">
    <property type="component" value="Unassembled WGS sequence"/>
</dbReference>